<evidence type="ECO:0000256" key="4">
    <source>
        <dbReference type="ARBA" id="ARBA00022825"/>
    </source>
</evidence>
<keyword evidence="4 5" id="KW-0720">Serine protease</keyword>
<dbReference type="PROSITE" id="PS51892">
    <property type="entry name" value="SUBTILASE"/>
    <property type="match status" value="1"/>
</dbReference>
<dbReference type="PROSITE" id="PS00136">
    <property type="entry name" value="SUBTILASE_ASP"/>
    <property type="match status" value="1"/>
</dbReference>
<comment type="caution">
    <text evidence="9">The sequence shown here is derived from an EMBL/GenBank/DDBJ whole genome shotgun (WGS) entry which is preliminary data.</text>
</comment>
<dbReference type="Proteomes" id="UP000295344">
    <property type="component" value="Unassembled WGS sequence"/>
</dbReference>
<feature type="domain" description="Peptidase S8/S53" evidence="8">
    <location>
        <begin position="156"/>
        <end position="437"/>
    </location>
</feature>
<evidence type="ECO:0000256" key="6">
    <source>
        <dbReference type="RuleBase" id="RU003355"/>
    </source>
</evidence>
<dbReference type="Pfam" id="PF00082">
    <property type="entry name" value="Peptidase_S8"/>
    <property type="match status" value="1"/>
</dbReference>
<dbReference type="InterPro" id="IPR022398">
    <property type="entry name" value="Peptidase_S8_His-AS"/>
</dbReference>
<dbReference type="GO" id="GO:0006508">
    <property type="term" value="P:proteolysis"/>
    <property type="evidence" value="ECO:0007669"/>
    <property type="project" value="UniProtKB-KW"/>
</dbReference>
<keyword evidence="2 5" id="KW-0645">Protease</keyword>
<accession>A0A4R7FQP5</accession>
<dbReference type="PANTHER" id="PTHR43806">
    <property type="entry name" value="PEPTIDASE S8"/>
    <property type="match status" value="1"/>
</dbReference>
<comment type="similarity">
    <text evidence="1 5 6">Belongs to the peptidase S8 family.</text>
</comment>
<reference evidence="9 10" key="1">
    <citation type="submission" date="2019-03" db="EMBL/GenBank/DDBJ databases">
        <title>Genomic Encyclopedia of Archaeal and Bacterial Type Strains, Phase II (KMG-II): from individual species to whole genera.</title>
        <authorList>
            <person name="Goeker M."/>
        </authorList>
    </citation>
    <scope>NUCLEOTIDE SEQUENCE [LARGE SCALE GENOMIC DNA]</scope>
    <source>
        <strain evidence="9 10">DSM 24782</strain>
    </source>
</reference>
<dbReference type="InterPro" id="IPR050131">
    <property type="entry name" value="Peptidase_S8_subtilisin-like"/>
</dbReference>
<dbReference type="GO" id="GO:0004252">
    <property type="term" value="F:serine-type endopeptidase activity"/>
    <property type="evidence" value="ECO:0007669"/>
    <property type="project" value="UniProtKB-UniRule"/>
</dbReference>
<sequence>MKVTTRGGLRQSTAIAVAACVTIGMGGTALADELTPDPVAFVLTTAGDAPTVQQLQSTLPSLDVQSVTPLGDGLASVEVSARTSAAAQAEALAASPLVTAATPARRFTVARVPSPVAGVSPWYGEQWDLWDGASTKRAGGFGVDAPRAWTRTFGRSDVVVAVLDTGITPHPDLAGASVVPGYDFVSQTPGVLTGDGDGWDADPSDPGDVCSELGSASTWHGTFVTGEIVAQRDRVGVTGLAPRVSVEPVRVLGGCGGSEADTIAAIEWASGGSVPGVPANAHPAQVLSMSLGSDGGDCSDALQTAVDDAIARGTTIVAAAGNEGTTMANTSPANCAGVVSVVATTRQGSLAVYSNRGSGLVEPSLAAPGGSDADPVIGDIWTSTGAFTAKGNRPAIGTDVGTSMATPRVAAAIALLLSVRPGLDPASVMQRLSATASPFPSTSTCTETRCGAGIVDAGDLVGAKRVLLPTTSATITGAARVGGRLTATSGTWRPAAKAAAYRWLRDGRPIAGATGRRYTLRPADAGHRITVRVQVGRAGALSAASTSPARRIAR</sequence>
<evidence type="ECO:0000256" key="5">
    <source>
        <dbReference type="PROSITE-ProRule" id="PRU01240"/>
    </source>
</evidence>
<dbReference type="InterPro" id="IPR015500">
    <property type="entry name" value="Peptidase_S8_subtilisin-rel"/>
</dbReference>
<feature type="signal peptide" evidence="7">
    <location>
        <begin position="1"/>
        <end position="31"/>
    </location>
</feature>
<organism evidence="9 10">
    <name type="scientific">Amnibacterium kyonggiense</name>
    <dbReference type="NCBI Taxonomy" id="595671"/>
    <lineage>
        <taxon>Bacteria</taxon>
        <taxon>Bacillati</taxon>
        <taxon>Actinomycetota</taxon>
        <taxon>Actinomycetes</taxon>
        <taxon>Micrococcales</taxon>
        <taxon>Microbacteriaceae</taxon>
        <taxon>Amnibacterium</taxon>
    </lineage>
</organism>
<dbReference type="InterPro" id="IPR000209">
    <property type="entry name" value="Peptidase_S8/S53_dom"/>
</dbReference>
<dbReference type="InterPro" id="IPR036852">
    <property type="entry name" value="Peptidase_S8/S53_dom_sf"/>
</dbReference>
<dbReference type="Gene3D" id="2.60.40.2700">
    <property type="match status" value="1"/>
</dbReference>
<dbReference type="InterPro" id="IPR023828">
    <property type="entry name" value="Peptidase_S8_Ser-AS"/>
</dbReference>
<dbReference type="PROSITE" id="PS00137">
    <property type="entry name" value="SUBTILASE_HIS"/>
    <property type="match status" value="1"/>
</dbReference>
<protein>
    <submittedName>
        <fullName evidence="9">Peptidase MprA</fullName>
    </submittedName>
</protein>
<dbReference type="PROSITE" id="PS00138">
    <property type="entry name" value="SUBTILASE_SER"/>
    <property type="match status" value="1"/>
</dbReference>
<evidence type="ECO:0000259" key="8">
    <source>
        <dbReference type="Pfam" id="PF00082"/>
    </source>
</evidence>
<evidence type="ECO:0000313" key="10">
    <source>
        <dbReference type="Proteomes" id="UP000295344"/>
    </source>
</evidence>
<dbReference type="PRINTS" id="PR00723">
    <property type="entry name" value="SUBTILISIN"/>
</dbReference>
<keyword evidence="7" id="KW-0732">Signal</keyword>
<dbReference type="Gene3D" id="3.40.50.200">
    <property type="entry name" value="Peptidase S8/S53 domain"/>
    <property type="match status" value="1"/>
</dbReference>
<dbReference type="EMBL" id="SOAM01000001">
    <property type="protein sequence ID" value="TDS80112.1"/>
    <property type="molecule type" value="Genomic_DNA"/>
</dbReference>
<evidence type="ECO:0000256" key="1">
    <source>
        <dbReference type="ARBA" id="ARBA00011073"/>
    </source>
</evidence>
<dbReference type="PANTHER" id="PTHR43806:SF11">
    <property type="entry name" value="CEREVISIN-RELATED"/>
    <property type="match status" value="1"/>
</dbReference>
<feature type="active site" description="Charge relay system" evidence="5">
    <location>
        <position position="220"/>
    </location>
</feature>
<gene>
    <name evidence="9" type="ORF">CLV52_0665</name>
</gene>
<feature type="active site" description="Charge relay system" evidence="5">
    <location>
        <position position="164"/>
    </location>
</feature>
<feature type="active site" description="Charge relay system" evidence="5">
    <location>
        <position position="403"/>
    </location>
</feature>
<dbReference type="AlphaFoldDB" id="A0A4R7FQP5"/>
<evidence type="ECO:0000256" key="3">
    <source>
        <dbReference type="ARBA" id="ARBA00022801"/>
    </source>
</evidence>
<dbReference type="InterPro" id="IPR023827">
    <property type="entry name" value="Peptidase_S8_Asp-AS"/>
</dbReference>
<dbReference type="OrthoDB" id="9813435at2"/>
<keyword evidence="10" id="KW-1185">Reference proteome</keyword>
<proteinExistence type="inferred from homology"/>
<name>A0A4R7FQP5_9MICO</name>
<feature type="chain" id="PRO_5020974585" evidence="7">
    <location>
        <begin position="32"/>
        <end position="554"/>
    </location>
</feature>
<evidence type="ECO:0000313" key="9">
    <source>
        <dbReference type="EMBL" id="TDS80112.1"/>
    </source>
</evidence>
<dbReference type="SUPFAM" id="SSF52743">
    <property type="entry name" value="Subtilisin-like"/>
    <property type="match status" value="1"/>
</dbReference>
<evidence type="ECO:0000256" key="2">
    <source>
        <dbReference type="ARBA" id="ARBA00022670"/>
    </source>
</evidence>
<evidence type="ECO:0000256" key="7">
    <source>
        <dbReference type="SAM" id="SignalP"/>
    </source>
</evidence>
<keyword evidence="3 5" id="KW-0378">Hydrolase</keyword>
<dbReference type="RefSeq" id="WP_133764816.1">
    <property type="nucleotide sequence ID" value="NZ_BAAARP010000001.1"/>
</dbReference>